<dbReference type="RefSeq" id="WP_223005452.1">
    <property type="nucleotide sequence ID" value="NZ_JAHSQO010000002.1"/>
</dbReference>
<dbReference type="EMBL" id="JAHSQO010000002">
    <property type="protein sequence ID" value="MBY8916126.1"/>
    <property type="molecule type" value="Genomic_DNA"/>
</dbReference>
<accession>A0ABS7R5C3</accession>
<evidence type="ECO:0000313" key="2">
    <source>
        <dbReference type="Proteomes" id="UP000777661"/>
    </source>
</evidence>
<dbReference type="Proteomes" id="UP000777661">
    <property type="component" value="Unassembled WGS sequence"/>
</dbReference>
<evidence type="ECO:0000313" key="1">
    <source>
        <dbReference type="EMBL" id="MBY8916126.1"/>
    </source>
</evidence>
<name>A0ABS7R5C3_9HYPH</name>
<organism evidence="1 2">
    <name type="scientific">Nitratireductor rhodophyticola</name>
    <dbReference type="NCBI Taxonomy" id="2854036"/>
    <lineage>
        <taxon>Bacteria</taxon>
        <taxon>Pseudomonadati</taxon>
        <taxon>Pseudomonadota</taxon>
        <taxon>Alphaproteobacteria</taxon>
        <taxon>Hyphomicrobiales</taxon>
        <taxon>Phyllobacteriaceae</taxon>
        <taxon>Nitratireductor</taxon>
    </lineage>
</organism>
<reference evidence="1 2" key="1">
    <citation type="submission" date="2021-06" db="EMBL/GenBank/DDBJ databases">
        <title>Nitratireductor porphyridii sp. nov., isolated from a small marine red alga, Porphyridium purpureum in South Korea.</title>
        <authorList>
            <person name="Kim K.H."/>
            <person name="Kristyanto S."/>
            <person name="Jeon C.O."/>
        </authorList>
    </citation>
    <scope>NUCLEOTIDE SEQUENCE [LARGE SCALE GENOMIC DNA]</scope>
    <source>
        <strain evidence="1 2">R6</strain>
    </source>
</reference>
<gene>
    <name evidence="1" type="ORF">KVG22_05980</name>
</gene>
<keyword evidence="2" id="KW-1185">Reference proteome</keyword>
<dbReference type="Gene3D" id="3.10.450.50">
    <property type="match status" value="1"/>
</dbReference>
<proteinExistence type="predicted"/>
<dbReference type="Pfam" id="PF12893">
    <property type="entry name" value="Lumazine_bd_2"/>
    <property type="match status" value="1"/>
</dbReference>
<sequence length="134" mass="15621">MTSNGNPASQVREAIEHLIESGSTYNLEELERLYHRDLKIFIVDEDGNAQVLDRARNMEMFQQRRDAGLDPLNRWAEFRHIEAKDEAGFVIVTRKMELRGRPETFVLAIHLVREDERWQVVQETIFVRPQATGG</sequence>
<dbReference type="InterPro" id="IPR032710">
    <property type="entry name" value="NTF2-like_dom_sf"/>
</dbReference>
<protein>
    <submittedName>
        <fullName evidence="1">Nuclear transport factor 2 family protein</fullName>
    </submittedName>
</protein>
<comment type="caution">
    <text evidence="1">The sequence shown here is derived from an EMBL/GenBank/DDBJ whole genome shotgun (WGS) entry which is preliminary data.</text>
</comment>
<dbReference type="InterPro" id="IPR039437">
    <property type="entry name" value="FrzH/put_lumazine-bd"/>
</dbReference>
<dbReference type="SUPFAM" id="SSF54427">
    <property type="entry name" value="NTF2-like"/>
    <property type="match status" value="1"/>
</dbReference>